<dbReference type="InterPro" id="IPR001611">
    <property type="entry name" value="Leu-rich_rpt"/>
</dbReference>
<dbReference type="SUPFAM" id="SSF47473">
    <property type="entry name" value="EF-hand"/>
    <property type="match status" value="1"/>
</dbReference>
<name>A0AAV4FA17_9GAST</name>
<dbReference type="InterPro" id="IPR052410">
    <property type="entry name" value="DRC5"/>
</dbReference>
<evidence type="ECO:0000256" key="1">
    <source>
        <dbReference type="ARBA" id="ARBA00004245"/>
    </source>
</evidence>
<dbReference type="SUPFAM" id="SSF52047">
    <property type="entry name" value="RNI-like"/>
    <property type="match status" value="1"/>
</dbReference>
<feature type="domain" description="EF-hand" evidence="5">
    <location>
        <begin position="147"/>
        <end position="182"/>
    </location>
</feature>
<evidence type="ECO:0000259" key="5">
    <source>
        <dbReference type="PROSITE" id="PS50222"/>
    </source>
</evidence>
<accession>A0AAV4FA17</accession>
<organism evidence="6 7">
    <name type="scientific">Elysia marginata</name>
    <dbReference type="NCBI Taxonomy" id="1093978"/>
    <lineage>
        <taxon>Eukaryota</taxon>
        <taxon>Metazoa</taxon>
        <taxon>Spiralia</taxon>
        <taxon>Lophotrochozoa</taxon>
        <taxon>Mollusca</taxon>
        <taxon>Gastropoda</taxon>
        <taxon>Heterobranchia</taxon>
        <taxon>Euthyneura</taxon>
        <taxon>Panpulmonata</taxon>
        <taxon>Sacoglossa</taxon>
        <taxon>Placobranchoidea</taxon>
        <taxon>Plakobranchidae</taxon>
        <taxon>Elysia</taxon>
    </lineage>
</organism>
<protein>
    <submittedName>
        <fullName evidence="6">Leucine-rich repeat-containing protein 74B-like</fullName>
    </submittedName>
</protein>
<evidence type="ECO:0000256" key="4">
    <source>
        <dbReference type="SAM" id="MobiDB-lite"/>
    </source>
</evidence>
<dbReference type="CDD" id="cd00051">
    <property type="entry name" value="EFh"/>
    <property type="match status" value="1"/>
</dbReference>
<dbReference type="AlphaFoldDB" id="A0AAV4FA17"/>
<dbReference type="Gene3D" id="3.80.10.10">
    <property type="entry name" value="Ribonuclease Inhibitor"/>
    <property type="match status" value="1"/>
</dbReference>
<feature type="region of interest" description="Disordered" evidence="4">
    <location>
        <begin position="321"/>
        <end position="387"/>
    </location>
</feature>
<keyword evidence="7" id="KW-1185">Reference proteome</keyword>
<reference evidence="6 7" key="1">
    <citation type="journal article" date="2021" name="Elife">
        <title>Chloroplast acquisition without the gene transfer in kleptoplastic sea slugs, Plakobranchus ocellatus.</title>
        <authorList>
            <person name="Maeda T."/>
            <person name="Takahashi S."/>
            <person name="Yoshida T."/>
            <person name="Shimamura S."/>
            <person name="Takaki Y."/>
            <person name="Nagai Y."/>
            <person name="Toyoda A."/>
            <person name="Suzuki Y."/>
            <person name="Arimoto A."/>
            <person name="Ishii H."/>
            <person name="Satoh N."/>
            <person name="Nishiyama T."/>
            <person name="Hasebe M."/>
            <person name="Maruyama T."/>
            <person name="Minagawa J."/>
            <person name="Obokata J."/>
            <person name="Shigenobu S."/>
        </authorList>
    </citation>
    <scope>NUCLEOTIDE SEQUENCE [LARGE SCALE GENOMIC DNA]</scope>
</reference>
<dbReference type="InterPro" id="IPR011992">
    <property type="entry name" value="EF-hand-dom_pair"/>
</dbReference>
<dbReference type="Gene3D" id="1.10.238.10">
    <property type="entry name" value="EF-hand"/>
    <property type="match status" value="1"/>
</dbReference>
<evidence type="ECO:0000256" key="2">
    <source>
        <dbReference type="ARBA" id="ARBA00022490"/>
    </source>
</evidence>
<dbReference type="PANTHER" id="PTHR24107:SF2">
    <property type="entry name" value="NLR FAMILY CARD DOMAIN CONTAINING 3"/>
    <property type="match status" value="1"/>
</dbReference>
<proteinExistence type="predicted"/>
<dbReference type="PANTHER" id="PTHR24107">
    <property type="entry name" value="YNEIN REGULATORY COMPLEX SUBUNIT 5"/>
    <property type="match status" value="1"/>
</dbReference>
<dbReference type="PROSITE" id="PS50222">
    <property type="entry name" value="EF_HAND_2"/>
    <property type="match status" value="1"/>
</dbReference>
<feature type="compositionally biased region" description="Polar residues" evidence="4">
    <location>
        <begin position="375"/>
        <end position="384"/>
    </location>
</feature>
<comment type="subcellular location">
    <subcellularLocation>
        <location evidence="1">Cytoplasm</location>
        <location evidence="1">Cytoskeleton</location>
    </subcellularLocation>
</comment>
<gene>
    <name evidence="6" type="ORF">ElyMa_003778900</name>
</gene>
<evidence type="ECO:0000256" key="3">
    <source>
        <dbReference type="ARBA" id="ARBA00023212"/>
    </source>
</evidence>
<sequence>MEDLDLSWNGIAYEGSLALGSALKQNSTLKRLNLTNNRINWDCAPHLSPALAMNSCLECLELGQNPISMEGCEEILSGAAKPRCNLKFLGLSGIPINTKIVMLAAEIAKMRPFTLDHGGILNTRDVIGIQRARREDPLSLLIRYLSAMGIRVMDLFRMMDKDNSLHVSRQKFIQGLKRVRVPLDEEDIMVVAKRLQSNKHGFISYQELAANVRNRIREDRLEDKRQEILIKKKKEERRRILQSDRPLNAPSYLPTLYHMYGQFEHATSATPGTGSRVMSRASDRLFSPSVIGTFSRHGSAFSLLPRIASGEVRFRKIGGTGGKMSASASDSPLGLNVQASTSSPAASQRSSAKGDIRGTRHESVSKPRNDLLNFPHSQGKNSALPSIGRSRWRESAKDLVALKAHKLI</sequence>
<dbReference type="InterPro" id="IPR032675">
    <property type="entry name" value="LRR_dom_sf"/>
</dbReference>
<dbReference type="Pfam" id="PF13516">
    <property type="entry name" value="LRR_6"/>
    <property type="match status" value="3"/>
</dbReference>
<comment type="caution">
    <text evidence="6">The sequence shown here is derived from an EMBL/GenBank/DDBJ whole genome shotgun (WGS) entry which is preliminary data.</text>
</comment>
<keyword evidence="2" id="KW-0963">Cytoplasm</keyword>
<evidence type="ECO:0000313" key="6">
    <source>
        <dbReference type="EMBL" id="GFR70208.1"/>
    </source>
</evidence>
<feature type="compositionally biased region" description="Low complexity" evidence="4">
    <location>
        <begin position="339"/>
        <end position="351"/>
    </location>
</feature>
<dbReference type="Proteomes" id="UP000762676">
    <property type="component" value="Unassembled WGS sequence"/>
</dbReference>
<dbReference type="EMBL" id="BMAT01007734">
    <property type="protein sequence ID" value="GFR70208.1"/>
    <property type="molecule type" value="Genomic_DNA"/>
</dbReference>
<dbReference type="GO" id="GO:0005509">
    <property type="term" value="F:calcium ion binding"/>
    <property type="evidence" value="ECO:0007669"/>
    <property type="project" value="InterPro"/>
</dbReference>
<keyword evidence="3" id="KW-0206">Cytoskeleton</keyword>
<dbReference type="GO" id="GO:0005856">
    <property type="term" value="C:cytoskeleton"/>
    <property type="evidence" value="ECO:0007669"/>
    <property type="project" value="UniProtKB-SubCell"/>
</dbReference>
<dbReference type="InterPro" id="IPR002048">
    <property type="entry name" value="EF_hand_dom"/>
</dbReference>
<evidence type="ECO:0000313" key="7">
    <source>
        <dbReference type="Proteomes" id="UP000762676"/>
    </source>
</evidence>
<feature type="compositionally biased region" description="Basic and acidic residues" evidence="4">
    <location>
        <begin position="352"/>
        <end position="369"/>
    </location>
</feature>